<protein>
    <submittedName>
        <fullName evidence="2">D-alanyl-D-alanine carboxypeptidase</fullName>
    </submittedName>
</protein>
<organism evidence="2">
    <name type="scientific">Nakamurella sp. A5-74</name>
    <dbReference type="NCBI Taxonomy" id="3158264"/>
    <lineage>
        <taxon>Bacteria</taxon>
        <taxon>Bacillati</taxon>
        <taxon>Actinomycetota</taxon>
        <taxon>Actinomycetes</taxon>
        <taxon>Nakamurellales</taxon>
        <taxon>Nakamurellaceae</taxon>
        <taxon>Nakamurella</taxon>
    </lineage>
</organism>
<accession>A0AAU8DNN5</accession>
<keyword evidence="2" id="KW-0378">Hydrolase</keyword>
<dbReference type="AlphaFoldDB" id="A0AAU8DNN5"/>
<proteinExistence type="predicted"/>
<keyword evidence="2" id="KW-0121">Carboxypeptidase</keyword>
<reference evidence="2" key="1">
    <citation type="submission" date="2024-05" db="EMBL/GenBank/DDBJ databases">
        <authorList>
            <person name="Cai S.Y."/>
            <person name="Jin L.M."/>
            <person name="Li H.R."/>
        </authorList>
    </citation>
    <scope>NUCLEOTIDE SEQUENCE</scope>
    <source>
        <strain evidence="2">A5-74</strain>
    </source>
</reference>
<feature type="region of interest" description="Disordered" evidence="1">
    <location>
        <begin position="1"/>
        <end position="22"/>
    </location>
</feature>
<feature type="region of interest" description="Disordered" evidence="1">
    <location>
        <begin position="191"/>
        <end position="211"/>
    </location>
</feature>
<keyword evidence="2" id="KW-0645">Protease</keyword>
<dbReference type="EMBL" id="CP159218">
    <property type="protein sequence ID" value="XCG63889.1"/>
    <property type="molecule type" value="Genomic_DNA"/>
</dbReference>
<dbReference type="Gene3D" id="3.30.1380.10">
    <property type="match status" value="1"/>
</dbReference>
<dbReference type="SUPFAM" id="SSF55166">
    <property type="entry name" value="Hedgehog/DD-peptidase"/>
    <property type="match status" value="1"/>
</dbReference>
<feature type="compositionally biased region" description="Polar residues" evidence="1">
    <location>
        <begin position="202"/>
        <end position="211"/>
    </location>
</feature>
<sequence length="211" mass="23483">MTETLRPIQHPRPARATAMAPTAGRTVRDELFRSIALWLGRVLLPSAWLGSRHDSHARAAQWALQLRFPHERLAGLTTGMAVALRRARTAAFWEQDLLLGVTSGHRTVDEQNRMLTDDLIRLESVGDGPARALPVEQSQHVAGLAVDVRPREAAMWLERNGHRFDLYRTYANEWWHFEYLPRASGTAPQMLAHPGARGPGKCSTTGAGVQS</sequence>
<name>A0AAU8DNN5_9ACTN</name>
<gene>
    <name evidence="2" type="ORF">ABLG96_00620</name>
</gene>
<dbReference type="GO" id="GO:0004180">
    <property type="term" value="F:carboxypeptidase activity"/>
    <property type="evidence" value="ECO:0007669"/>
    <property type="project" value="UniProtKB-KW"/>
</dbReference>
<dbReference type="InterPro" id="IPR009045">
    <property type="entry name" value="Zn_M74/Hedgehog-like"/>
</dbReference>
<evidence type="ECO:0000313" key="2">
    <source>
        <dbReference type="EMBL" id="XCG63889.1"/>
    </source>
</evidence>
<dbReference type="RefSeq" id="WP_353649504.1">
    <property type="nucleotide sequence ID" value="NZ_CP159218.1"/>
</dbReference>
<evidence type="ECO:0000256" key="1">
    <source>
        <dbReference type="SAM" id="MobiDB-lite"/>
    </source>
</evidence>